<protein>
    <submittedName>
        <fullName evidence="1">Uncharacterized protein</fullName>
    </submittedName>
</protein>
<evidence type="ECO:0000313" key="1">
    <source>
        <dbReference type="EMBL" id="CAB3805003.1"/>
    </source>
</evidence>
<organism evidence="1 2">
    <name type="scientific">Pararobbsia alpina</name>
    <dbReference type="NCBI Taxonomy" id="621374"/>
    <lineage>
        <taxon>Bacteria</taxon>
        <taxon>Pseudomonadati</taxon>
        <taxon>Pseudomonadota</taxon>
        <taxon>Betaproteobacteria</taxon>
        <taxon>Burkholderiales</taxon>
        <taxon>Burkholderiaceae</taxon>
        <taxon>Pararobbsia</taxon>
    </lineage>
</organism>
<accession>A0A6S7DGB6</accession>
<evidence type="ECO:0000313" key="2">
    <source>
        <dbReference type="Proteomes" id="UP000494115"/>
    </source>
</evidence>
<proteinExistence type="predicted"/>
<gene>
    <name evidence="1" type="ORF">LMG28138_05617</name>
</gene>
<keyword evidence="2" id="KW-1185">Reference proteome</keyword>
<sequence>MLSPQEFATLMLVKDVPDPLKLDRTELNTLLEHQLVTLERLASGDGDLLLQAVARMH</sequence>
<reference evidence="1 2" key="1">
    <citation type="submission" date="2020-04" db="EMBL/GenBank/DDBJ databases">
        <authorList>
            <person name="De Canck E."/>
        </authorList>
    </citation>
    <scope>NUCLEOTIDE SEQUENCE [LARGE SCALE GENOMIC DNA]</scope>
    <source>
        <strain evidence="1 2">LMG 28138</strain>
    </source>
</reference>
<dbReference type="Proteomes" id="UP000494115">
    <property type="component" value="Unassembled WGS sequence"/>
</dbReference>
<dbReference type="AlphaFoldDB" id="A0A6S7DGB6"/>
<name>A0A6S7DGB6_9BURK</name>
<dbReference type="RefSeq" id="WP_175108155.1">
    <property type="nucleotide sequence ID" value="NZ_CADIKM010000069.1"/>
</dbReference>
<dbReference type="EMBL" id="CADIKM010000069">
    <property type="protein sequence ID" value="CAB3805003.1"/>
    <property type="molecule type" value="Genomic_DNA"/>
</dbReference>